<evidence type="ECO:0000313" key="3">
    <source>
        <dbReference type="Proteomes" id="UP000231658"/>
    </source>
</evidence>
<sequence length="333" mass="36561">MHIIGKFPETGQAEFHAFAEKSKASEFWSQSISKVKRGEVSGEGLGELRLFVVEADDEAAALKEVEAGNCEAHKTFALEGYVPLLEKARADENTPAIDVNVIAAAERDVENLSDSYQSWIRADLKLLQDRVALIKNTHDFDQGDFHMMRDVAYNLTGLGGTFDFPMVTFLGTRLLHYIEDLEHKNIGEAEIQILTAYIKSLKVVVAKGIKGNGGALGRKLLENLNSVIQHYSEAPAKKAKPAPAKAPPAAPEPKPQPQLEPKPKPTPTAAPQAATKKIEQPVQKQVKEKVAVAKDTSVSKPIIEEAKKQPEEEKTPENAMSQEQLSQILNKKN</sequence>
<dbReference type="RefSeq" id="WP_069186795.1">
    <property type="nucleotide sequence ID" value="NZ_FLYE01000010.1"/>
</dbReference>
<protein>
    <submittedName>
        <fullName evidence="2">Uncharacterized protein</fullName>
    </submittedName>
</protein>
<reference evidence="2 3" key="1">
    <citation type="submission" date="2016-07" db="EMBL/GenBank/DDBJ databases">
        <authorList>
            <person name="Lefevre C.T."/>
        </authorList>
    </citation>
    <scope>NUCLEOTIDE SEQUENCE [LARGE SCALE GENOMIC DNA]</scope>
    <source>
        <strain evidence="2">PR1</strain>
    </source>
</reference>
<feature type="compositionally biased region" description="Basic and acidic residues" evidence="1">
    <location>
        <begin position="302"/>
        <end position="316"/>
    </location>
</feature>
<dbReference type="EMBL" id="FLYE01000010">
    <property type="protein sequence ID" value="SCA56109.1"/>
    <property type="molecule type" value="Genomic_DNA"/>
</dbReference>
<name>A0A1C3RFS2_9PROT</name>
<keyword evidence="3" id="KW-1185">Reference proteome</keyword>
<accession>A0A1C3RFS2</accession>
<feature type="region of interest" description="Disordered" evidence="1">
    <location>
        <begin position="233"/>
        <end position="333"/>
    </location>
</feature>
<dbReference type="STRING" id="1867952.MTBPR1_180022"/>
<proteinExistence type="predicted"/>
<dbReference type="AlphaFoldDB" id="A0A1C3RFS2"/>
<feature type="compositionally biased region" description="Low complexity" evidence="1">
    <location>
        <begin position="269"/>
        <end position="284"/>
    </location>
</feature>
<feature type="compositionally biased region" description="Pro residues" evidence="1">
    <location>
        <begin position="244"/>
        <end position="268"/>
    </location>
</feature>
<evidence type="ECO:0000313" key="2">
    <source>
        <dbReference type="EMBL" id="SCA56109.1"/>
    </source>
</evidence>
<dbReference type="OrthoDB" id="9786548at2"/>
<feature type="compositionally biased region" description="Polar residues" evidence="1">
    <location>
        <begin position="318"/>
        <end position="333"/>
    </location>
</feature>
<evidence type="ECO:0000256" key="1">
    <source>
        <dbReference type="SAM" id="MobiDB-lite"/>
    </source>
</evidence>
<gene>
    <name evidence="2" type="ORF">MTBPR1_180022</name>
</gene>
<organism evidence="2 3">
    <name type="scientific">Candidatus Terasakiella magnetica</name>
    <dbReference type="NCBI Taxonomy" id="1867952"/>
    <lineage>
        <taxon>Bacteria</taxon>
        <taxon>Pseudomonadati</taxon>
        <taxon>Pseudomonadota</taxon>
        <taxon>Alphaproteobacteria</taxon>
        <taxon>Rhodospirillales</taxon>
        <taxon>Terasakiellaceae</taxon>
        <taxon>Terasakiella</taxon>
    </lineage>
</organism>
<dbReference type="Proteomes" id="UP000231658">
    <property type="component" value="Unassembled WGS sequence"/>
</dbReference>